<organism evidence="6 7">
    <name type="scientific">Acuticoccus sediminis</name>
    <dbReference type="NCBI Taxonomy" id="2184697"/>
    <lineage>
        <taxon>Bacteria</taxon>
        <taxon>Pseudomonadati</taxon>
        <taxon>Pseudomonadota</taxon>
        <taxon>Alphaproteobacteria</taxon>
        <taxon>Hyphomicrobiales</taxon>
        <taxon>Amorphaceae</taxon>
        <taxon>Acuticoccus</taxon>
    </lineage>
</organism>
<proteinExistence type="predicted"/>
<keyword evidence="1" id="KW-1003">Cell membrane</keyword>
<dbReference type="EMBL" id="QHHQ01000002">
    <property type="protein sequence ID" value="RAI01933.1"/>
    <property type="molecule type" value="Genomic_DNA"/>
</dbReference>
<reference evidence="6 7" key="1">
    <citation type="submission" date="2018-05" db="EMBL/GenBank/DDBJ databases">
        <title>Acuticoccus sediminis sp. nov., isolated from deep-sea sediment of Indian Ocean.</title>
        <authorList>
            <person name="Liu X."/>
            <person name="Lai Q."/>
            <person name="Du Y."/>
            <person name="Sun F."/>
            <person name="Zhang X."/>
            <person name="Wang S."/>
            <person name="Shao Z."/>
        </authorList>
    </citation>
    <scope>NUCLEOTIDE SEQUENCE [LARGE SCALE GENOMIC DNA]</scope>
    <source>
        <strain evidence="6 7">PTG4-2</strain>
    </source>
</reference>
<dbReference type="RefSeq" id="WP_111345165.1">
    <property type="nucleotide sequence ID" value="NZ_JAIWKD010000002.1"/>
</dbReference>
<accession>A0A8B2NVY0</accession>
<dbReference type="OrthoDB" id="7021192at2"/>
<keyword evidence="2 5" id="KW-0812">Transmembrane</keyword>
<evidence type="ECO:0000256" key="2">
    <source>
        <dbReference type="ARBA" id="ARBA00022692"/>
    </source>
</evidence>
<feature type="transmembrane region" description="Helical" evidence="5">
    <location>
        <begin position="7"/>
        <end position="29"/>
    </location>
</feature>
<sequence length="67" mass="7681">MHHEMSFIGMLYPSLLACAVVAAILWYLVDALMLRLGYWSYFFHPALARLSLYVVMLGVVSWLAPDF</sequence>
<protein>
    <recommendedName>
        <fullName evidence="8">DUF1656 domain-containing protein</fullName>
    </recommendedName>
</protein>
<gene>
    <name evidence="6" type="ORF">DLJ53_11115</name>
</gene>
<evidence type="ECO:0008006" key="8">
    <source>
        <dbReference type="Google" id="ProtNLM"/>
    </source>
</evidence>
<feature type="transmembrane region" description="Helical" evidence="5">
    <location>
        <begin position="41"/>
        <end position="64"/>
    </location>
</feature>
<dbReference type="Pfam" id="PF07869">
    <property type="entry name" value="DUF1656"/>
    <property type="match status" value="1"/>
</dbReference>
<dbReference type="Proteomes" id="UP000249590">
    <property type="component" value="Unassembled WGS sequence"/>
</dbReference>
<evidence type="ECO:0000256" key="4">
    <source>
        <dbReference type="ARBA" id="ARBA00023136"/>
    </source>
</evidence>
<keyword evidence="7" id="KW-1185">Reference proteome</keyword>
<evidence type="ECO:0000313" key="6">
    <source>
        <dbReference type="EMBL" id="RAI01933.1"/>
    </source>
</evidence>
<name>A0A8B2NVY0_9HYPH</name>
<dbReference type="InterPro" id="IPR012451">
    <property type="entry name" value="DUF1656"/>
</dbReference>
<evidence type="ECO:0000256" key="1">
    <source>
        <dbReference type="ARBA" id="ARBA00022475"/>
    </source>
</evidence>
<comment type="caution">
    <text evidence="6">The sequence shown here is derived from an EMBL/GenBank/DDBJ whole genome shotgun (WGS) entry which is preliminary data.</text>
</comment>
<keyword evidence="3 5" id="KW-1133">Transmembrane helix</keyword>
<dbReference type="AlphaFoldDB" id="A0A8B2NVY0"/>
<evidence type="ECO:0000256" key="5">
    <source>
        <dbReference type="SAM" id="Phobius"/>
    </source>
</evidence>
<evidence type="ECO:0000313" key="7">
    <source>
        <dbReference type="Proteomes" id="UP000249590"/>
    </source>
</evidence>
<keyword evidence="4 5" id="KW-0472">Membrane</keyword>
<evidence type="ECO:0000256" key="3">
    <source>
        <dbReference type="ARBA" id="ARBA00022989"/>
    </source>
</evidence>